<proteinExistence type="predicted"/>
<dbReference type="AlphaFoldDB" id="A0A3R7GDZ8"/>
<feature type="compositionally biased region" description="Low complexity" evidence="1">
    <location>
        <begin position="41"/>
        <end position="50"/>
    </location>
</feature>
<dbReference type="OrthoDB" id="5425130at2759"/>
<protein>
    <submittedName>
        <fullName evidence="2">Uncharacterized protein</fullName>
    </submittedName>
</protein>
<reference evidence="2 3" key="1">
    <citation type="submission" date="2018-08" db="EMBL/GenBank/DDBJ databases">
        <title>Draft genome sequences of two Aspergillus turcosus clinical strains isolated from bronchoalveolar lavage fluid: one azole-susceptible and the other azole-resistant.</title>
        <authorList>
            <person name="Parent-Michaud M."/>
            <person name="Dufresne P.J."/>
            <person name="Fournier E."/>
            <person name="Martineau C."/>
            <person name="Moreira S."/>
            <person name="Perkins V."/>
            <person name="De Repentigny L."/>
            <person name="Dufresne S.F."/>
        </authorList>
    </citation>
    <scope>NUCLEOTIDE SEQUENCE [LARGE SCALE GENOMIC DNA]</scope>
    <source>
        <strain evidence="2">HMR AF 1038</strain>
    </source>
</reference>
<feature type="region of interest" description="Disordered" evidence="1">
    <location>
        <begin position="122"/>
        <end position="193"/>
    </location>
</feature>
<gene>
    <name evidence="2" type="ORF">CFD26_106584</name>
</gene>
<organism evidence="2 3">
    <name type="scientific">Aspergillus turcosus</name>
    <dbReference type="NCBI Taxonomy" id="1245748"/>
    <lineage>
        <taxon>Eukaryota</taxon>
        <taxon>Fungi</taxon>
        <taxon>Dikarya</taxon>
        <taxon>Ascomycota</taxon>
        <taxon>Pezizomycotina</taxon>
        <taxon>Eurotiomycetes</taxon>
        <taxon>Eurotiomycetidae</taxon>
        <taxon>Eurotiales</taxon>
        <taxon>Aspergillaceae</taxon>
        <taxon>Aspergillus</taxon>
        <taxon>Aspergillus subgen. Fumigati</taxon>
    </lineage>
</organism>
<evidence type="ECO:0000256" key="1">
    <source>
        <dbReference type="SAM" id="MobiDB-lite"/>
    </source>
</evidence>
<dbReference type="Proteomes" id="UP000215289">
    <property type="component" value="Unassembled WGS sequence"/>
</dbReference>
<sequence length="272" mass="29642">MAVLHKENRPRGLRVPSLSAFKSKKAVDHEPAPAPAPAPAPVSVAPSAATPAPPAPVASPQYSVRTDSAPIRPARPQNDKELPPNPLPSLPPASASLEPEDIHPAFRNGISAARNYNYARPARARDELPVSTPPQRTPSSGNSVPPDAGDPLEDFIPDPEPEQEPELDGASGPLESVSSDENNGPFTPPEIEPVTVPLNRLHYACFQEHRTMMPTNNVWHSLPCMVCQKFDREMRYRCVFCCLRICADCYQNLQKVPSRSLARLMETMPANS</sequence>
<comment type="caution">
    <text evidence="2">The sequence shown here is derived from an EMBL/GenBank/DDBJ whole genome shotgun (WGS) entry which is preliminary data.</text>
</comment>
<keyword evidence="3" id="KW-1185">Reference proteome</keyword>
<evidence type="ECO:0000313" key="2">
    <source>
        <dbReference type="EMBL" id="RLL99779.1"/>
    </source>
</evidence>
<name>A0A3R7GDZ8_9EURO</name>
<dbReference type="STRING" id="1245748.A0A3R7GDZ8"/>
<feature type="region of interest" description="Disordered" evidence="1">
    <location>
        <begin position="1"/>
        <end position="108"/>
    </location>
</feature>
<feature type="compositionally biased region" description="Polar residues" evidence="1">
    <location>
        <begin position="176"/>
        <end position="185"/>
    </location>
</feature>
<feature type="compositionally biased region" description="Acidic residues" evidence="1">
    <location>
        <begin position="150"/>
        <end position="167"/>
    </location>
</feature>
<feature type="compositionally biased region" description="Basic and acidic residues" evidence="1">
    <location>
        <begin position="1"/>
        <end position="10"/>
    </location>
</feature>
<evidence type="ECO:0000313" key="3">
    <source>
        <dbReference type="Proteomes" id="UP000215289"/>
    </source>
</evidence>
<dbReference type="EMBL" id="NIDN02000025">
    <property type="protein sequence ID" value="RLL99779.1"/>
    <property type="molecule type" value="Genomic_DNA"/>
</dbReference>
<accession>A0A3R7GDZ8</accession>